<dbReference type="EMBL" id="KB008025">
    <property type="protein sequence ID" value="ELR15678.1"/>
    <property type="molecule type" value="Genomic_DNA"/>
</dbReference>
<reference evidence="2 3" key="1">
    <citation type="journal article" date="2013" name="Genome Biol.">
        <title>Genome of Acanthamoeba castellanii highlights extensive lateral gene transfer and early evolution of tyrosine kinase signaling.</title>
        <authorList>
            <person name="Clarke M."/>
            <person name="Lohan A.J."/>
            <person name="Liu B."/>
            <person name="Lagkouvardos I."/>
            <person name="Roy S."/>
            <person name="Zafar N."/>
            <person name="Bertelli C."/>
            <person name="Schilde C."/>
            <person name="Kianianmomeni A."/>
            <person name="Burglin T.R."/>
            <person name="Frech C."/>
            <person name="Turcotte B."/>
            <person name="Kopec K.O."/>
            <person name="Synnott J.M."/>
            <person name="Choo C."/>
            <person name="Paponov I."/>
            <person name="Finkler A."/>
            <person name="Soon Heng Tan C."/>
            <person name="Hutchins A.P."/>
            <person name="Weinmeier T."/>
            <person name="Rattei T."/>
            <person name="Chu J.S."/>
            <person name="Gimenez G."/>
            <person name="Irimia M."/>
            <person name="Rigden D.J."/>
            <person name="Fitzpatrick D.A."/>
            <person name="Lorenzo-Morales J."/>
            <person name="Bateman A."/>
            <person name="Chiu C.H."/>
            <person name="Tang P."/>
            <person name="Hegemann P."/>
            <person name="Fromm H."/>
            <person name="Raoult D."/>
            <person name="Greub G."/>
            <person name="Miranda-Saavedra D."/>
            <person name="Chen N."/>
            <person name="Nash P."/>
            <person name="Ginger M.L."/>
            <person name="Horn M."/>
            <person name="Schaap P."/>
            <person name="Caler L."/>
            <person name="Loftus B."/>
        </authorList>
    </citation>
    <scope>NUCLEOTIDE SEQUENCE [LARGE SCALE GENOMIC DNA]</scope>
    <source>
        <strain evidence="2 3">Neff</strain>
    </source>
</reference>
<dbReference type="RefSeq" id="XP_004337691.1">
    <property type="nucleotide sequence ID" value="XM_004337643.1"/>
</dbReference>
<dbReference type="SUPFAM" id="SSF49870">
    <property type="entry name" value="Osmotin, thaumatin-like protein"/>
    <property type="match status" value="1"/>
</dbReference>
<dbReference type="PANTHER" id="PTHR31048">
    <property type="entry name" value="OS03G0233200 PROTEIN"/>
    <property type="match status" value="1"/>
</dbReference>
<dbReference type="SMART" id="SM00205">
    <property type="entry name" value="THN"/>
    <property type="match status" value="1"/>
</dbReference>
<protein>
    <submittedName>
        <fullName evidence="2">Thaumatin domain containing protein</fullName>
    </submittedName>
</protein>
<dbReference type="Gene3D" id="2.60.110.10">
    <property type="entry name" value="Thaumatin"/>
    <property type="match status" value="1"/>
</dbReference>
<feature type="chain" id="PRO_5003990375" evidence="1">
    <location>
        <begin position="21"/>
        <end position="392"/>
    </location>
</feature>
<accession>L8GSW0</accession>
<feature type="signal peptide" evidence="1">
    <location>
        <begin position="1"/>
        <end position="20"/>
    </location>
</feature>
<dbReference type="GeneID" id="14916335"/>
<dbReference type="OrthoDB" id="430315at2759"/>
<gene>
    <name evidence="2" type="ORF">ACA1_377940</name>
</gene>
<evidence type="ECO:0000256" key="1">
    <source>
        <dbReference type="SAM" id="SignalP"/>
    </source>
</evidence>
<dbReference type="STRING" id="1257118.L8GSW0"/>
<dbReference type="AlphaFoldDB" id="L8GSW0"/>
<dbReference type="VEuPathDB" id="AmoebaDB:ACA1_377940"/>
<evidence type="ECO:0000313" key="3">
    <source>
        <dbReference type="Proteomes" id="UP000011083"/>
    </source>
</evidence>
<dbReference type="KEGG" id="acan:ACA1_377940"/>
<evidence type="ECO:0000313" key="2">
    <source>
        <dbReference type="EMBL" id="ELR15678.1"/>
    </source>
</evidence>
<dbReference type="PROSITE" id="PS51367">
    <property type="entry name" value="THAUMATIN_2"/>
    <property type="match status" value="1"/>
</dbReference>
<dbReference type="Pfam" id="PF00314">
    <property type="entry name" value="Thaumatin"/>
    <property type="match status" value="1"/>
</dbReference>
<dbReference type="OMA" id="GYWTADQ"/>
<dbReference type="Proteomes" id="UP000011083">
    <property type="component" value="Unassembled WGS sequence"/>
</dbReference>
<keyword evidence="3" id="KW-1185">Reference proteome</keyword>
<organism evidence="2 3">
    <name type="scientific">Acanthamoeba castellanii (strain ATCC 30010 / Neff)</name>
    <dbReference type="NCBI Taxonomy" id="1257118"/>
    <lineage>
        <taxon>Eukaryota</taxon>
        <taxon>Amoebozoa</taxon>
        <taxon>Discosea</taxon>
        <taxon>Longamoebia</taxon>
        <taxon>Centramoebida</taxon>
        <taxon>Acanthamoebidae</taxon>
        <taxon>Acanthamoeba</taxon>
    </lineage>
</organism>
<keyword evidence="1" id="KW-0732">Signal</keyword>
<sequence>MKSLLTLLLALCLAVAIASASFEPVRDGHSRAAGRTFHFHNNCSFPVWFGLVSGAVPNGRCSAGCPQGSYCNPQNGICYFNQPKPANGDFRLSPNGGSNSVVFPYYNNGLNVVWSGALAGRTGCESGTCQTADCGPNPDHESCAHGFGQPATQGEFTMLTNNIDTYDVEVINGINIPLAINPLTSARTNDPFFCGNPGALRPRTPTGSCSWDLSPPSPHYVWVTQDGRGCSSDRECSGGEVCGLSTPLTLNCGKRLGYWTADQVCGMNSNYGAPFDCAQYSRLYGCTNGIDSCYQPFATSTCCGCANWQDLGVPVPSSVTRCHAINPTWVKNVQPKLLWMKKACPTSYTYPYDDMSSTFTCSEMVGGLNRVDYEVVFCPPAGDCTPRVVVNF</sequence>
<name>L8GSW0_ACACF</name>
<dbReference type="InterPro" id="IPR001938">
    <property type="entry name" value="Thaumatin"/>
</dbReference>
<dbReference type="InterPro" id="IPR037176">
    <property type="entry name" value="Osmotin/thaumatin-like_sf"/>
</dbReference>
<proteinExistence type="predicted"/>